<proteinExistence type="predicted"/>
<evidence type="ECO:0000313" key="3">
    <source>
        <dbReference type="Proteomes" id="UP000285326"/>
    </source>
</evidence>
<dbReference type="Proteomes" id="UP000285326">
    <property type="component" value="Unassembled WGS sequence"/>
</dbReference>
<evidence type="ECO:0000256" key="1">
    <source>
        <dbReference type="SAM" id="MobiDB-lite"/>
    </source>
</evidence>
<comment type="caution">
    <text evidence="2">The sequence shown here is derived from an EMBL/GenBank/DDBJ whole genome shotgun (WGS) entry which is preliminary data.</text>
</comment>
<feature type="compositionally biased region" description="Basic and acidic residues" evidence="1">
    <location>
        <begin position="39"/>
        <end position="50"/>
    </location>
</feature>
<feature type="compositionally biased region" description="Polar residues" evidence="1">
    <location>
        <begin position="22"/>
        <end position="32"/>
    </location>
</feature>
<protein>
    <submittedName>
        <fullName evidence="2">Uncharacterized protein</fullName>
    </submittedName>
</protein>
<evidence type="ECO:0000313" key="2">
    <source>
        <dbReference type="EMBL" id="RKF82619.1"/>
    </source>
</evidence>
<dbReference type="AlphaFoldDB" id="A0A420J759"/>
<feature type="region of interest" description="Disordered" evidence="1">
    <location>
        <begin position="20"/>
        <end position="50"/>
    </location>
</feature>
<organism evidence="2 3">
    <name type="scientific">Golovinomyces cichoracearum</name>
    <dbReference type="NCBI Taxonomy" id="62708"/>
    <lineage>
        <taxon>Eukaryota</taxon>
        <taxon>Fungi</taxon>
        <taxon>Dikarya</taxon>
        <taxon>Ascomycota</taxon>
        <taxon>Pezizomycotina</taxon>
        <taxon>Leotiomycetes</taxon>
        <taxon>Erysiphales</taxon>
        <taxon>Erysiphaceae</taxon>
        <taxon>Golovinomyces</taxon>
    </lineage>
</organism>
<gene>
    <name evidence="2" type="ORF">GcM1_169007</name>
</gene>
<sequence>MSSRGLSKADRYIIAQGKMAANASNEKTSVVDESSGLEKPSRSIEIQKED</sequence>
<accession>A0A420J759</accession>
<reference evidence="2 3" key="1">
    <citation type="journal article" date="2018" name="BMC Genomics">
        <title>Comparative genome analyses reveal sequence features reflecting distinct modes of host-adaptation between dicot and monocot powdery mildew.</title>
        <authorList>
            <person name="Wu Y."/>
            <person name="Ma X."/>
            <person name="Pan Z."/>
            <person name="Kale S.D."/>
            <person name="Song Y."/>
            <person name="King H."/>
            <person name="Zhang Q."/>
            <person name="Presley C."/>
            <person name="Deng X."/>
            <person name="Wei C.I."/>
            <person name="Xiao S."/>
        </authorList>
    </citation>
    <scope>NUCLEOTIDE SEQUENCE [LARGE SCALE GENOMIC DNA]</scope>
    <source>
        <strain evidence="2">UMSG1</strain>
    </source>
</reference>
<name>A0A420J759_9PEZI</name>
<dbReference type="EMBL" id="MCBS01016968">
    <property type="protein sequence ID" value="RKF82619.1"/>
    <property type="molecule type" value="Genomic_DNA"/>
</dbReference>